<dbReference type="PANTHER" id="PTHR11092:SF0">
    <property type="entry name" value="EPIMERASE FAMILY PROTEIN SDR39U1"/>
    <property type="match status" value="1"/>
</dbReference>
<dbReference type="InterPro" id="IPR036291">
    <property type="entry name" value="NAD(P)-bd_dom_sf"/>
</dbReference>
<dbReference type="Pfam" id="PF01370">
    <property type="entry name" value="Epimerase"/>
    <property type="match status" value="1"/>
</dbReference>
<evidence type="ECO:0000256" key="1">
    <source>
        <dbReference type="ARBA" id="ARBA00009353"/>
    </source>
</evidence>
<dbReference type="InterPro" id="IPR001509">
    <property type="entry name" value="Epimerase_deHydtase"/>
</dbReference>
<reference evidence="4 5" key="1">
    <citation type="submission" date="2017-02" db="EMBL/GenBank/DDBJ databases">
        <authorList>
            <person name="Peterson S.W."/>
        </authorList>
    </citation>
    <scope>NUCLEOTIDE SEQUENCE [LARGE SCALE GENOMIC DNA]</scope>
    <source>
        <strain evidence="4 5">DSM 22899</strain>
    </source>
</reference>
<dbReference type="NCBIfam" id="TIGR01777">
    <property type="entry name" value="yfcH"/>
    <property type="match status" value="1"/>
</dbReference>
<accession>A0A1T5EXW0</accession>
<dbReference type="EMBL" id="FUYS01000012">
    <property type="protein sequence ID" value="SKB88794.1"/>
    <property type="molecule type" value="Genomic_DNA"/>
</dbReference>
<evidence type="ECO:0000313" key="5">
    <source>
        <dbReference type="Proteomes" id="UP000190541"/>
    </source>
</evidence>
<dbReference type="InterPro" id="IPR010099">
    <property type="entry name" value="SDR39U1"/>
</dbReference>
<dbReference type="InterPro" id="IPR013549">
    <property type="entry name" value="DUF1731"/>
</dbReference>
<feature type="domain" description="DUF1731" evidence="3">
    <location>
        <begin position="255"/>
        <end position="301"/>
    </location>
</feature>
<dbReference type="Proteomes" id="UP000190541">
    <property type="component" value="Unassembled WGS sequence"/>
</dbReference>
<organism evidence="4 5">
    <name type="scientific">Parapedobacter luteus</name>
    <dbReference type="NCBI Taxonomy" id="623280"/>
    <lineage>
        <taxon>Bacteria</taxon>
        <taxon>Pseudomonadati</taxon>
        <taxon>Bacteroidota</taxon>
        <taxon>Sphingobacteriia</taxon>
        <taxon>Sphingobacteriales</taxon>
        <taxon>Sphingobacteriaceae</taxon>
        <taxon>Parapedobacter</taxon>
    </lineage>
</organism>
<keyword evidence="5" id="KW-1185">Reference proteome</keyword>
<gene>
    <name evidence="4" type="ORF">SAMN05660226_03636</name>
</gene>
<comment type="similarity">
    <text evidence="1">Belongs to the NAD(P)-dependent epimerase/dehydratase family. SDR39U1 subfamily.</text>
</comment>
<dbReference type="SUPFAM" id="SSF51735">
    <property type="entry name" value="NAD(P)-binding Rossmann-fold domains"/>
    <property type="match status" value="1"/>
</dbReference>
<dbReference type="RefSeq" id="WP_079718275.1">
    <property type="nucleotide sequence ID" value="NZ_FUYS01000012.1"/>
</dbReference>
<evidence type="ECO:0008006" key="6">
    <source>
        <dbReference type="Google" id="ProtNLM"/>
    </source>
</evidence>
<feature type="domain" description="NAD-dependent epimerase/dehydratase" evidence="2">
    <location>
        <begin position="5"/>
        <end position="227"/>
    </location>
</feature>
<dbReference type="STRING" id="623280.SAMN05660226_03636"/>
<dbReference type="Pfam" id="PF08338">
    <property type="entry name" value="DUF1731"/>
    <property type="match status" value="1"/>
</dbReference>
<name>A0A1T5EXW0_9SPHI</name>
<evidence type="ECO:0000259" key="2">
    <source>
        <dbReference type="Pfam" id="PF01370"/>
    </source>
</evidence>
<dbReference type="OrthoDB" id="9801773at2"/>
<dbReference type="Gene3D" id="3.40.50.720">
    <property type="entry name" value="NAD(P)-binding Rossmann-like Domain"/>
    <property type="match status" value="1"/>
</dbReference>
<dbReference type="PANTHER" id="PTHR11092">
    <property type="entry name" value="SUGAR NUCLEOTIDE EPIMERASE RELATED"/>
    <property type="match status" value="1"/>
</dbReference>
<sequence length="305" mass="33319">MEKRVLVTGASGLVGRALVAALVRRGYAVNVLSRQKQPSGLPDVRVYEWDISAGEVDARCVDGAQAIIHLAGENIAQPWSNKRKRAILESRTHSIVLLYDLLKKQIGHEIRTVVSASASGYYGDMGDRWISEDIAPANDFLGQTCLEWERAVSKGRHQGIRAVSLRSGVVLSYDGGIYRKLVGFVNAGLGAVPGTGKQWMPWIHIDDAVAMYIFALEHPGIQGVYNMAAPEPATFSAFIRLIAKQQGRPLWLPNIPRGILKAVLGQMSEMLLSSARLSVEKIRNAGFRFTYPEIGGAVKALSGKR</sequence>
<evidence type="ECO:0000313" key="4">
    <source>
        <dbReference type="EMBL" id="SKB88794.1"/>
    </source>
</evidence>
<evidence type="ECO:0000259" key="3">
    <source>
        <dbReference type="Pfam" id="PF08338"/>
    </source>
</evidence>
<proteinExistence type="inferred from homology"/>
<protein>
    <recommendedName>
        <fullName evidence="6">TIGR01777 family protein</fullName>
    </recommendedName>
</protein>
<dbReference type="AlphaFoldDB" id="A0A1T5EXW0"/>